<keyword evidence="1" id="KW-0732">Signal</keyword>
<comment type="caution">
    <text evidence="2">The sequence shown here is derived from an EMBL/GenBank/DDBJ whole genome shotgun (WGS) entry which is preliminary data.</text>
</comment>
<dbReference type="AlphaFoldDB" id="A0A8S1RCY4"/>
<dbReference type="Proteomes" id="UP000692954">
    <property type="component" value="Unassembled WGS sequence"/>
</dbReference>
<dbReference type="OrthoDB" id="295512at2759"/>
<feature type="signal peptide" evidence="1">
    <location>
        <begin position="1"/>
        <end position="23"/>
    </location>
</feature>
<feature type="chain" id="PRO_5035874280" evidence="1">
    <location>
        <begin position="24"/>
        <end position="269"/>
    </location>
</feature>
<evidence type="ECO:0000313" key="2">
    <source>
        <dbReference type="EMBL" id="CAD8125547.1"/>
    </source>
</evidence>
<evidence type="ECO:0000256" key="1">
    <source>
        <dbReference type="SAM" id="SignalP"/>
    </source>
</evidence>
<name>A0A8S1RCY4_9CILI</name>
<evidence type="ECO:0000313" key="3">
    <source>
        <dbReference type="Proteomes" id="UP000692954"/>
    </source>
</evidence>
<gene>
    <name evidence="2" type="ORF">PSON_ATCC_30995.1.T1600008</name>
</gene>
<accession>A0A8S1RCY4</accession>
<sequence length="269" mass="30253">MKNQNSRILLILLIVSVFVNIKGKAVVRKGGQCSCEQILYEEECLINTDCQFKNNKCTTIPCESYSEDNCNILRKCALVNDKCVKFESCSSHNAKTKIDCQRLHLTCQFNEIDQTCKDIKDLYGTCSESLLSGCLQAKEGNCVIKDGKCQQMTSCDDANQDLLRCILALPACFPNPNDTTMVCETIDKCSRNSFNICYMAQEKINSSNMLLCSQTSNGCADFDPSIQTQETCALKSVFYYHWEENQCTRCNSNSFIITIFTIVILAFNS</sequence>
<dbReference type="EMBL" id="CAJJDN010000160">
    <property type="protein sequence ID" value="CAD8125547.1"/>
    <property type="molecule type" value="Genomic_DNA"/>
</dbReference>
<protein>
    <submittedName>
        <fullName evidence="2">Uncharacterized protein</fullName>
    </submittedName>
</protein>
<organism evidence="2 3">
    <name type="scientific">Paramecium sonneborni</name>
    <dbReference type="NCBI Taxonomy" id="65129"/>
    <lineage>
        <taxon>Eukaryota</taxon>
        <taxon>Sar</taxon>
        <taxon>Alveolata</taxon>
        <taxon>Ciliophora</taxon>
        <taxon>Intramacronucleata</taxon>
        <taxon>Oligohymenophorea</taxon>
        <taxon>Peniculida</taxon>
        <taxon>Parameciidae</taxon>
        <taxon>Paramecium</taxon>
    </lineage>
</organism>
<proteinExistence type="predicted"/>
<reference evidence="2" key="1">
    <citation type="submission" date="2021-01" db="EMBL/GenBank/DDBJ databases">
        <authorList>
            <consortium name="Genoscope - CEA"/>
            <person name="William W."/>
        </authorList>
    </citation>
    <scope>NUCLEOTIDE SEQUENCE</scope>
</reference>
<keyword evidence="3" id="KW-1185">Reference proteome</keyword>